<evidence type="ECO:0000256" key="1">
    <source>
        <dbReference type="ARBA" id="ARBA00022741"/>
    </source>
</evidence>
<dbReference type="InterPro" id="IPR051620">
    <property type="entry name" value="ORF904-like_C"/>
</dbReference>
<dbReference type="InterPro" id="IPR004968">
    <property type="entry name" value="DNA_primase/NTPase_C"/>
</dbReference>
<dbReference type="EMBL" id="CP031023">
    <property type="protein sequence ID" value="AZA15955.1"/>
    <property type="molecule type" value="Genomic_DNA"/>
</dbReference>
<organism evidence="6">
    <name type="scientific">Lactobacillus delbrueckii subsp. lactis</name>
    <dbReference type="NCBI Taxonomy" id="29397"/>
    <lineage>
        <taxon>Bacteria</taxon>
        <taxon>Bacillati</taxon>
        <taxon>Bacillota</taxon>
        <taxon>Bacilli</taxon>
        <taxon>Lactobacillales</taxon>
        <taxon>Lactobacillaceae</taxon>
        <taxon>Lactobacillus</taxon>
    </lineage>
</organism>
<protein>
    <submittedName>
        <fullName evidence="6">DNA primase</fullName>
    </submittedName>
</protein>
<evidence type="ECO:0000256" key="2">
    <source>
        <dbReference type="ARBA" id="ARBA00022801"/>
    </source>
</evidence>
<dbReference type="InterPro" id="IPR014818">
    <property type="entry name" value="Phage/plasmid_primase_P4_C"/>
</dbReference>
<dbReference type="AlphaFoldDB" id="A0A3G6JD92"/>
<dbReference type="InterPro" id="IPR014015">
    <property type="entry name" value="Helicase_SF3_DNA-vir"/>
</dbReference>
<dbReference type="SUPFAM" id="SSF52540">
    <property type="entry name" value="P-loop containing nucleoside triphosphate hydrolases"/>
    <property type="match status" value="1"/>
</dbReference>
<name>A0A3G6JD92_LACDL</name>
<dbReference type="PANTHER" id="PTHR35372">
    <property type="entry name" value="ATP BINDING PROTEIN-RELATED"/>
    <property type="match status" value="1"/>
</dbReference>
<accession>A0A3G6JD92</accession>
<dbReference type="Pfam" id="PF08706">
    <property type="entry name" value="D5_N"/>
    <property type="match status" value="1"/>
</dbReference>
<evidence type="ECO:0000259" key="5">
    <source>
        <dbReference type="PROSITE" id="PS51206"/>
    </source>
</evidence>
<gene>
    <name evidence="6" type="ORF">DQL93_04890</name>
</gene>
<dbReference type="PANTHER" id="PTHR35372:SF2">
    <property type="entry name" value="SF3 HELICASE DOMAIN-CONTAINING PROTEIN"/>
    <property type="match status" value="1"/>
</dbReference>
<dbReference type="Pfam" id="PF22763">
    <property type="entry name" value="NrS1-1_pol-like_HBD"/>
    <property type="match status" value="1"/>
</dbReference>
<dbReference type="PROSITE" id="PS51206">
    <property type="entry name" value="SF3_HELICASE_1"/>
    <property type="match status" value="1"/>
</dbReference>
<feature type="domain" description="SF3 helicase" evidence="5">
    <location>
        <begin position="498"/>
        <end position="658"/>
    </location>
</feature>
<evidence type="ECO:0000256" key="3">
    <source>
        <dbReference type="ARBA" id="ARBA00022806"/>
    </source>
</evidence>
<dbReference type="InterPro" id="IPR006500">
    <property type="entry name" value="Helicase_put_C_phage/plasmid"/>
</dbReference>
<dbReference type="InterPro" id="IPR045455">
    <property type="entry name" value="NrS-1_pol-like_helicase"/>
</dbReference>
<keyword evidence="1" id="KW-0547">Nucleotide-binding</keyword>
<evidence type="ECO:0000256" key="4">
    <source>
        <dbReference type="ARBA" id="ARBA00022840"/>
    </source>
</evidence>
<dbReference type="InterPro" id="IPR027417">
    <property type="entry name" value="P-loop_NTPase"/>
</dbReference>
<dbReference type="GO" id="GO:0005524">
    <property type="term" value="F:ATP binding"/>
    <property type="evidence" value="ECO:0007669"/>
    <property type="project" value="UniProtKB-KW"/>
</dbReference>
<dbReference type="InterPro" id="IPR054468">
    <property type="entry name" value="NrSPol-like_HBD"/>
</dbReference>
<dbReference type="Pfam" id="PF03288">
    <property type="entry name" value="Pox_D5"/>
    <property type="match status" value="1"/>
</dbReference>
<dbReference type="GO" id="GO:0016787">
    <property type="term" value="F:hydrolase activity"/>
    <property type="evidence" value="ECO:0007669"/>
    <property type="project" value="UniProtKB-KW"/>
</dbReference>
<reference evidence="6" key="1">
    <citation type="submission" date="2018-07" db="EMBL/GenBank/DDBJ databases">
        <authorList>
            <person name="Somerville V."/>
        </authorList>
    </citation>
    <scope>NUCLEOTIDE SEQUENCE</scope>
    <source>
        <strain evidence="6">NWC_2_2</strain>
    </source>
</reference>
<evidence type="ECO:0000313" key="6">
    <source>
        <dbReference type="EMBL" id="AZA15955.1"/>
    </source>
</evidence>
<proteinExistence type="predicted"/>
<keyword evidence="4" id="KW-0067">ATP-binding</keyword>
<dbReference type="Gene3D" id="3.40.50.300">
    <property type="entry name" value="P-loop containing nucleotide triphosphate hydrolases"/>
    <property type="match status" value="1"/>
</dbReference>
<keyword evidence="3" id="KW-0347">Helicase</keyword>
<dbReference type="NCBIfam" id="TIGR01613">
    <property type="entry name" value="primase_Cterm"/>
    <property type="match status" value="1"/>
</dbReference>
<sequence length="784" mass="89237">MQTFYENIPDELRQLKRWGLFELKFDPSRNKNTKIPIDAMTGNNAKTNDPSTWCDFKTAKEGLEKNSRASGLAFFFGDGYVGLDIDHIANDIELKELGNAENEVDEFINLTDHTYGEISQSGEGLHFIFKGKIPGKRRRKSNYEMYQDGRFFALTGNMITSNTISELSSDQMTTLYTRLFGKEDKVIDLHPQVETQAIDLPVPDIIRKMLDSSKGQRDRLFMQGGWEKIYASQSEADLAFANDLAFWTGKDPEKMDTIFRNSALMRDKWDEKHGAVTYGEMTINKAIAGTTSVYHPTSDVAGPFVDNVFKFNVPPESAERAKNAEHPHRSYDDMGMAQRFQDRWPDTFRYLVADKEWYYYDKDTVWKKDDRKNVEKACDVVINELKDEPLYVPEGVSEEDAAKAFTKFKKHMRSRAAKEAMIKEIMHLLAVSHGEFDQDPMLLNVKNGYVDLTDGTLHDADWTKMFSRQASVEFSPNAEYDHPMWDKFLYQTFGGDQEAIEYIQKAIGYSLTGLTSEQVLFFCYGKGRNGKSLMLKVISDILGSYSQTMSADTLIVKGSTNGANSDIARLEGARFVVSSELNEGSRLNEGLTKQITGGDRVVARHLYGKEFEFDPCCKIWMATNHEPIIRGTDEGIWRRIIILPFDHIIAKEDVDPKLYDKLMSEAVGILNWAVEGAIKYQLEGLDVPESIKSAVENYRGQMDEVQAFLEDETAPCEGAQVSSKVLYSKFQDWARRNGEYVFSHKAFSQKMKDKCKKKHTRVGTVYLGIRTTETVIGDTAKEVQ</sequence>
<dbReference type="SMART" id="SM00885">
    <property type="entry name" value="D5_N"/>
    <property type="match status" value="1"/>
</dbReference>
<dbReference type="GO" id="GO:0004386">
    <property type="term" value="F:helicase activity"/>
    <property type="evidence" value="ECO:0007669"/>
    <property type="project" value="UniProtKB-KW"/>
</dbReference>
<dbReference type="Pfam" id="PF19263">
    <property type="entry name" value="DUF5906"/>
    <property type="match status" value="1"/>
</dbReference>
<keyword evidence="2" id="KW-0378">Hydrolase</keyword>